<dbReference type="Proteomes" id="UP000542776">
    <property type="component" value="Unassembled WGS sequence"/>
</dbReference>
<dbReference type="GO" id="GO:0043190">
    <property type="term" value="C:ATP-binding cassette (ABC) transporter complex"/>
    <property type="evidence" value="ECO:0007669"/>
    <property type="project" value="InterPro"/>
</dbReference>
<evidence type="ECO:0000256" key="3">
    <source>
        <dbReference type="SAM" id="SignalP"/>
    </source>
</evidence>
<comment type="similarity">
    <text evidence="1">Belongs to the phosphate/phosphite/phosphonate binding protein family.</text>
</comment>
<name>A0A7W6H4Y7_9HYPH</name>
<evidence type="ECO:0000256" key="2">
    <source>
        <dbReference type="ARBA" id="ARBA00022729"/>
    </source>
</evidence>
<dbReference type="Gene3D" id="1.20.58.90">
    <property type="match status" value="1"/>
</dbReference>
<dbReference type="InterPro" id="IPR005770">
    <property type="entry name" value="PhnD"/>
</dbReference>
<evidence type="ECO:0000256" key="1">
    <source>
        <dbReference type="ARBA" id="ARBA00007162"/>
    </source>
</evidence>
<keyword evidence="2 3" id="KW-0732">Signal</keyword>
<dbReference type="GO" id="GO:0055085">
    <property type="term" value="P:transmembrane transport"/>
    <property type="evidence" value="ECO:0007669"/>
    <property type="project" value="InterPro"/>
</dbReference>
<feature type="chain" id="PRO_5030997020" evidence="3">
    <location>
        <begin position="25"/>
        <end position="332"/>
    </location>
</feature>
<accession>A0A7W6H4Y7</accession>
<dbReference type="AlphaFoldDB" id="A0A7W6H4Y7"/>
<feature type="signal peptide" evidence="3">
    <location>
        <begin position="1"/>
        <end position="24"/>
    </location>
</feature>
<comment type="caution">
    <text evidence="4">The sequence shown here is derived from an EMBL/GenBank/DDBJ whole genome shotgun (WGS) entry which is preliminary data.</text>
</comment>
<dbReference type="Pfam" id="PF12974">
    <property type="entry name" value="Phosphonate-bd"/>
    <property type="match status" value="1"/>
</dbReference>
<dbReference type="InterPro" id="IPR017797">
    <property type="entry name" value="Phosphnate-bd"/>
</dbReference>
<dbReference type="NCBIfam" id="TIGR01098">
    <property type="entry name" value="3A0109s03R"/>
    <property type="match status" value="1"/>
</dbReference>
<sequence>MNAILKSLAAISLASTLLAGTAQAADPLNFGIISTESQQNLRSHWEPFLADMEKQTGLEVKPFFASDYAGVIEGMRFGKVQMGWFGNKSAMEAVDRAKGEIFAQTVPESGEAGYYSVILAPKSSSINSLDDLLTCDHSLNFGLGDVNSTSGYLVPMTFVFSAKGIDPKTCFKNVTNANHETNAMGVANGQLDAAANNTENMALIEKNQPAAFEKLKIVWKSPLIPSDPIVWSADLPAETKEKVKTFFLTYGTPQSKGDVAEETKVLAGLQWAPFRASTDDQLLPIRVMETSKSIAQTQSDTKLSVEEKAAKLKDLQAKKAAYETKLAATPQG</sequence>
<proteinExistence type="inferred from homology"/>
<evidence type="ECO:0000313" key="4">
    <source>
        <dbReference type="EMBL" id="MBB3998642.1"/>
    </source>
</evidence>
<dbReference type="GO" id="GO:0015716">
    <property type="term" value="P:organic phosphonate transport"/>
    <property type="evidence" value="ECO:0007669"/>
    <property type="project" value="InterPro"/>
</dbReference>
<dbReference type="EMBL" id="JACIEK010000006">
    <property type="protein sequence ID" value="MBB3998642.1"/>
    <property type="molecule type" value="Genomic_DNA"/>
</dbReference>
<protein>
    <submittedName>
        <fullName evidence="4">Phosphonate transport system substrate-binding protein</fullName>
    </submittedName>
</protein>
<dbReference type="RefSeq" id="WP_183200182.1">
    <property type="nucleotide sequence ID" value="NZ_JACIEK010000006.1"/>
</dbReference>
<dbReference type="PANTHER" id="PTHR35841">
    <property type="entry name" value="PHOSPHONATES-BINDING PERIPLASMIC PROTEIN"/>
    <property type="match status" value="1"/>
</dbReference>
<dbReference type="PANTHER" id="PTHR35841:SF1">
    <property type="entry name" value="PHOSPHONATES-BINDING PERIPLASMIC PROTEIN"/>
    <property type="match status" value="1"/>
</dbReference>
<gene>
    <name evidence="4" type="ORF">GGR04_002490</name>
</gene>
<reference evidence="4 5" key="1">
    <citation type="submission" date="2020-08" db="EMBL/GenBank/DDBJ databases">
        <title>Genomic Encyclopedia of Type Strains, Phase IV (KMG-IV): sequencing the most valuable type-strain genomes for metagenomic binning, comparative biology and taxonomic classification.</title>
        <authorList>
            <person name="Goeker M."/>
        </authorList>
    </citation>
    <scope>NUCLEOTIDE SEQUENCE [LARGE SCALE GENOMIC DNA]</scope>
    <source>
        <strain evidence="4 5">DSM 102238</strain>
    </source>
</reference>
<organism evidence="4 5">
    <name type="scientific">Aureimonas pseudogalii</name>
    <dbReference type="NCBI Taxonomy" id="1744844"/>
    <lineage>
        <taxon>Bacteria</taxon>
        <taxon>Pseudomonadati</taxon>
        <taxon>Pseudomonadota</taxon>
        <taxon>Alphaproteobacteria</taxon>
        <taxon>Hyphomicrobiales</taxon>
        <taxon>Aurantimonadaceae</taxon>
        <taxon>Aureimonas</taxon>
    </lineage>
</organism>
<dbReference type="Gene3D" id="3.40.190.10">
    <property type="entry name" value="Periplasmic binding protein-like II"/>
    <property type="match status" value="2"/>
</dbReference>
<dbReference type="SUPFAM" id="SSF53850">
    <property type="entry name" value="Periplasmic binding protein-like II"/>
    <property type="match status" value="1"/>
</dbReference>
<keyword evidence="5" id="KW-1185">Reference proteome</keyword>
<evidence type="ECO:0000313" key="5">
    <source>
        <dbReference type="Proteomes" id="UP000542776"/>
    </source>
</evidence>
<dbReference type="NCBIfam" id="TIGR03431">
    <property type="entry name" value="PhnD"/>
    <property type="match status" value="1"/>
</dbReference>